<proteinExistence type="predicted"/>
<accession>A0A0F5I0T4</accession>
<dbReference type="Proteomes" id="UP000031563">
    <property type="component" value="Unassembled WGS sequence"/>
</dbReference>
<organism evidence="1 2">
    <name type="scientific">Bacillus thermotolerans</name>
    <name type="common">Quasibacillus thermotolerans</name>
    <dbReference type="NCBI Taxonomy" id="1221996"/>
    <lineage>
        <taxon>Bacteria</taxon>
        <taxon>Bacillati</taxon>
        <taxon>Bacillota</taxon>
        <taxon>Bacilli</taxon>
        <taxon>Bacillales</taxon>
        <taxon>Bacillaceae</taxon>
        <taxon>Bacillus</taxon>
    </lineage>
</organism>
<gene>
    <name evidence="1" type="ORF">QY95_00761</name>
</gene>
<accession>A0A0F5I8C2</accession>
<evidence type="ECO:0000313" key="1">
    <source>
        <dbReference type="EMBL" id="KKB41442.1"/>
    </source>
</evidence>
<comment type="caution">
    <text evidence="1">The sequence shown here is derived from an EMBL/GenBank/DDBJ whole genome shotgun (WGS) entry which is preliminary data.</text>
</comment>
<reference evidence="1" key="1">
    <citation type="submission" date="2015-02" db="EMBL/GenBank/DDBJ databases">
        <title>Genome Assembly of Bacillaceae bacterium MTCC 8252.</title>
        <authorList>
            <person name="Verma A."/>
            <person name="Khatri I."/>
            <person name="Mual P."/>
            <person name="Subramanian S."/>
            <person name="Krishnamurthi S."/>
        </authorList>
    </citation>
    <scope>NUCLEOTIDE SEQUENCE [LARGE SCALE GENOMIC DNA]</scope>
    <source>
        <strain evidence="1">MTCC 8252</strain>
    </source>
</reference>
<dbReference type="STRING" id="1221996.QY95_00761"/>
<sequence>MRRFPNLPLKLIEEYSKASPRMFEYAGALAFFVHNLSVFLIG</sequence>
<dbReference type="EMBL" id="JWIR02000022">
    <property type="protein sequence ID" value="KKB41442.1"/>
    <property type="molecule type" value="Genomic_DNA"/>
</dbReference>
<evidence type="ECO:0000313" key="2">
    <source>
        <dbReference type="Proteomes" id="UP000031563"/>
    </source>
</evidence>
<keyword evidence="2" id="KW-1185">Reference proteome</keyword>
<dbReference type="AlphaFoldDB" id="A0A0F5I8C2"/>
<protein>
    <submittedName>
        <fullName evidence="1">Uncharacterized protein</fullName>
    </submittedName>
</protein>
<name>A0A0F5I8C2_BACTR</name>